<evidence type="ECO:0000313" key="3">
    <source>
        <dbReference type="EMBL" id="KAL1523760.1"/>
    </source>
</evidence>
<proteinExistence type="predicted"/>
<accession>A0AB34JQJ1</accession>
<comment type="caution">
    <text evidence="3">The sequence shown here is derived from an EMBL/GenBank/DDBJ whole genome shotgun (WGS) entry which is preliminary data.</text>
</comment>
<keyword evidence="4" id="KW-1185">Reference proteome</keyword>
<feature type="region of interest" description="Disordered" evidence="2">
    <location>
        <begin position="33"/>
        <end position="82"/>
    </location>
</feature>
<evidence type="ECO:0000313" key="4">
    <source>
        <dbReference type="Proteomes" id="UP001515480"/>
    </source>
</evidence>
<name>A0AB34JQJ1_PRYPA</name>
<evidence type="ECO:0000256" key="1">
    <source>
        <dbReference type="SAM" id="Coils"/>
    </source>
</evidence>
<reference evidence="3 4" key="1">
    <citation type="journal article" date="2024" name="Science">
        <title>Giant polyketide synthase enzymes in the biosynthesis of giant marine polyether toxins.</title>
        <authorList>
            <person name="Fallon T.R."/>
            <person name="Shende V.V."/>
            <person name="Wierzbicki I.H."/>
            <person name="Pendleton A.L."/>
            <person name="Watervoot N.F."/>
            <person name="Auber R.P."/>
            <person name="Gonzalez D.J."/>
            <person name="Wisecaver J.H."/>
            <person name="Moore B.S."/>
        </authorList>
    </citation>
    <scope>NUCLEOTIDE SEQUENCE [LARGE SCALE GENOMIC DNA]</scope>
    <source>
        <strain evidence="3 4">12B1</strain>
    </source>
</reference>
<feature type="compositionally biased region" description="Low complexity" evidence="2">
    <location>
        <begin position="60"/>
        <end position="81"/>
    </location>
</feature>
<evidence type="ECO:0000256" key="2">
    <source>
        <dbReference type="SAM" id="MobiDB-lite"/>
    </source>
</evidence>
<sequence length="334" mass="37125">MARRVGFKERAAHSDRRSPLLRLFTELNEENKQRAQLHQLEKAQSAGARQPARGPSDRLASAVRADPGAARAPPPCASSTSDAARIAHIEQQLQQLSSVVSPLRGLPADHLDSLVSSVFAPTHSPQLGVPPAMPMHSVPYHGQALSYPSPQLQSVSTHPYANGGVCSPNELQITLPPPNYPPAVPQHQQPQLPSPWRAQQSLPQWSAMPMTQQPLSYQAHHQQIPEEVEVRRNMNSSCSVSHSSPKPAFMSSLTSMHNGVNNTEALMKERQRQEWLRDLDLQVKEKETMRALEKAKRNAEDVMEDRKLRAGEAEAEARLRQQFNSIGMHNIARR</sequence>
<gene>
    <name evidence="3" type="ORF">AB1Y20_018685</name>
</gene>
<protein>
    <submittedName>
        <fullName evidence="3">Uncharacterized protein</fullName>
    </submittedName>
</protein>
<dbReference type="Proteomes" id="UP001515480">
    <property type="component" value="Unassembled WGS sequence"/>
</dbReference>
<organism evidence="3 4">
    <name type="scientific">Prymnesium parvum</name>
    <name type="common">Toxic golden alga</name>
    <dbReference type="NCBI Taxonomy" id="97485"/>
    <lineage>
        <taxon>Eukaryota</taxon>
        <taxon>Haptista</taxon>
        <taxon>Haptophyta</taxon>
        <taxon>Prymnesiophyceae</taxon>
        <taxon>Prymnesiales</taxon>
        <taxon>Prymnesiaceae</taxon>
        <taxon>Prymnesium</taxon>
    </lineage>
</organism>
<keyword evidence="1" id="KW-0175">Coiled coil</keyword>
<dbReference type="AlphaFoldDB" id="A0AB34JQJ1"/>
<dbReference type="EMBL" id="JBGBPQ010000005">
    <property type="protein sequence ID" value="KAL1523760.1"/>
    <property type="molecule type" value="Genomic_DNA"/>
</dbReference>
<feature type="coiled-coil region" evidence="1">
    <location>
        <begin position="285"/>
        <end position="316"/>
    </location>
</feature>